<gene>
    <name evidence="2" type="ORF">FGIG_04044</name>
</gene>
<dbReference type="Proteomes" id="UP000316759">
    <property type="component" value="Unassembled WGS sequence"/>
</dbReference>
<feature type="compositionally biased region" description="Polar residues" evidence="1">
    <location>
        <begin position="128"/>
        <end position="142"/>
    </location>
</feature>
<reference evidence="2 3" key="1">
    <citation type="submission" date="2019-04" db="EMBL/GenBank/DDBJ databases">
        <title>Annotation for the trematode Fasciola gigantica.</title>
        <authorList>
            <person name="Choi Y.-J."/>
        </authorList>
    </citation>
    <scope>NUCLEOTIDE SEQUENCE [LARGE SCALE GENOMIC DNA]</scope>
    <source>
        <strain evidence="2">Uganda_cow_1</strain>
    </source>
</reference>
<name>A0A504Y9Z5_FASGI</name>
<accession>A0A504Y9Z5</accession>
<proteinExistence type="predicted"/>
<feature type="region of interest" description="Disordered" evidence="1">
    <location>
        <begin position="123"/>
        <end position="142"/>
    </location>
</feature>
<evidence type="ECO:0000256" key="1">
    <source>
        <dbReference type="SAM" id="MobiDB-lite"/>
    </source>
</evidence>
<protein>
    <submittedName>
        <fullName evidence="2">Uncharacterized protein</fullName>
    </submittedName>
</protein>
<keyword evidence="3" id="KW-1185">Reference proteome</keyword>
<sequence>MWGGTTLIVVPVPRTIGNGKVNTIGIGSTAPSGSMGHDTTTIVVTEAVSETISIGAGTTGAHVSVTRVDKPITWTAVPSNVTGSVNYKEITSTRFVEPSEILSKSSKTPCSIVTETRAQTATEEHGRSTNVTSKTSNMMKTNEPTTMLTSSETSAVNGTERCGRKHLICEFGCHNNWKWEGEYDRYRFDRAIRKYGARDTTTIVVTEAVSENISIARGTTGAHVSVTRVDKPSLGPQSRQT</sequence>
<organism evidence="2 3">
    <name type="scientific">Fasciola gigantica</name>
    <name type="common">Giant liver fluke</name>
    <dbReference type="NCBI Taxonomy" id="46835"/>
    <lineage>
        <taxon>Eukaryota</taxon>
        <taxon>Metazoa</taxon>
        <taxon>Spiralia</taxon>
        <taxon>Lophotrochozoa</taxon>
        <taxon>Platyhelminthes</taxon>
        <taxon>Trematoda</taxon>
        <taxon>Digenea</taxon>
        <taxon>Plagiorchiida</taxon>
        <taxon>Echinostomata</taxon>
        <taxon>Echinostomatoidea</taxon>
        <taxon>Fasciolidae</taxon>
        <taxon>Fasciola</taxon>
    </lineage>
</organism>
<evidence type="ECO:0000313" key="2">
    <source>
        <dbReference type="EMBL" id="TPP58402.1"/>
    </source>
</evidence>
<evidence type="ECO:0000313" key="3">
    <source>
        <dbReference type="Proteomes" id="UP000316759"/>
    </source>
</evidence>
<dbReference type="AlphaFoldDB" id="A0A504Y9Z5"/>
<comment type="caution">
    <text evidence="2">The sequence shown here is derived from an EMBL/GenBank/DDBJ whole genome shotgun (WGS) entry which is preliminary data.</text>
</comment>
<dbReference type="EMBL" id="SUNJ01012044">
    <property type="protein sequence ID" value="TPP58402.1"/>
    <property type="molecule type" value="Genomic_DNA"/>
</dbReference>